<sequence>MKKRKVSEISTAPLRHSARIAARGAAAPPPPPPPQKKREKHPRGRPPKRPKNNNNNDNNNNNSDDNNNNNNNNTYNDTNSNDNNNNRDIFNNNNNNDNNNENKSSSNLEDKMKEKKMDVDKSGGLSTSTLNKAIFGSGTRYTGSSFLGGFSNMALSSQQSNMSIFDEQPSTNNEVENEKNATDNTEEVEEVPFGTRNYNFMKEQEVYTGEENNSTRHTVRAKLYWMDGQIWKERGVGNLKLNYPIDHDKSPRLVMRVDNTLRVILNITLFNRMHVERAQEKFIRLFAFEGDSLVHLAFKLQNSNAADNLYQAIIDAITPTQNQSRV</sequence>
<feature type="region of interest" description="Disordered" evidence="3">
    <location>
        <begin position="1"/>
        <end position="106"/>
    </location>
</feature>
<dbReference type="SMART" id="SM00160">
    <property type="entry name" value="RanBD"/>
    <property type="match status" value="1"/>
</dbReference>
<evidence type="ECO:0000256" key="3">
    <source>
        <dbReference type="SAM" id="MobiDB-lite"/>
    </source>
</evidence>
<feature type="compositionally biased region" description="Low complexity" evidence="3">
    <location>
        <begin position="52"/>
        <end position="106"/>
    </location>
</feature>
<dbReference type="PANTHER" id="PTHR23138:SF142">
    <property type="entry name" value="RAN-BINDING PROTEIN 3B-RELATED"/>
    <property type="match status" value="1"/>
</dbReference>
<comment type="caution">
    <text evidence="5">The sequence shown here is derived from an EMBL/GenBank/DDBJ whole genome shotgun (WGS) entry which is preliminary data.</text>
</comment>
<evidence type="ECO:0000313" key="6">
    <source>
        <dbReference type="Proteomes" id="UP000266861"/>
    </source>
</evidence>
<dbReference type="SUPFAM" id="SSF50729">
    <property type="entry name" value="PH domain-like"/>
    <property type="match status" value="1"/>
</dbReference>
<dbReference type="InterPro" id="IPR011993">
    <property type="entry name" value="PH-like_dom_sf"/>
</dbReference>
<dbReference type="STRING" id="1348612.A0A397IBK8"/>
<name>A0A397IBK8_9GLOM</name>
<dbReference type="PANTHER" id="PTHR23138">
    <property type="entry name" value="RAN BINDING PROTEIN"/>
    <property type="match status" value="1"/>
</dbReference>
<accession>A0A397IBK8</accession>
<gene>
    <name evidence="5" type="ORF">Glove_232g106</name>
</gene>
<comment type="subcellular location">
    <subcellularLocation>
        <location evidence="1">Nucleus</location>
    </subcellularLocation>
</comment>
<dbReference type="InterPro" id="IPR000156">
    <property type="entry name" value="Ran_bind_dom"/>
</dbReference>
<evidence type="ECO:0000256" key="2">
    <source>
        <dbReference type="ARBA" id="ARBA00023242"/>
    </source>
</evidence>
<protein>
    <recommendedName>
        <fullName evidence="4">RanBD1 domain-containing protein</fullName>
    </recommendedName>
</protein>
<feature type="domain" description="RanBD1" evidence="4">
    <location>
        <begin position="184"/>
        <end position="276"/>
    </location>
</feature>
<dbReference type="PROSITE" id="PS50196">
    <property type="entry name" value="RANBD1"/>
    <property type="match status" value="1"/>
</dbReference>
<dbReference type="OrthoDB" id="185618at2759"/>
<evidence type="ECO:0000259" key="4">
    <source>
        <dbReference type="PROSITE" id="PS50196"/>
    </source>
</evidence>
<dbReference type="Proteomes" id="UP000266861">
    <property type="component" value="Unassembled WGS sequence"/>
</dbReference>
<organism evidence="5 6">
    <name type="scientific">Diversispora epigaea</name>
    <dbReference type="NCBI Taxonomy" id="1348612"/>
    <lineage>
        <taxon>Eukaryota</taxon>
        <taxon>Fungi</taxon>
        <taxon>Fungi incertae sedis</taxon>
        <taxon>Mucoromycota</taxon>
        <taxon>Glomeromycotina</taxon>
        <taxon>Glomeromycetes</taxon>
        <taxon>Diversisporales</taxon>
        <taxon>Diversisporaceae</taxon>
        <taxon>Diversispora</taxon>
    </lineage>
</organism>
<evidence type="ECO:0000256" key="1">
    <source>
        <dbReference type="ARBA" id="ARBA00004123"/>
    </source>
</evidence>
<dbReference type="GO" id="GO:0005634">
    <property type="term" value="C:nucleus"/>
    <property type="evidence" value="ECO:0007669"/>
    <property type="project" value="UniProtKB-SubCell"/>
</dbReference>
<proteinExistence type="predicted"/>
<keyword evidence="2" id="KW-0539">Nucleus</keyword>
<dbReference type="InterPro" id="IPR045255">
    <property type="entry name" value="RanBP1-like"/>
</dbReference>
<keyword evidence="6" id="KW-1185">Reference proteome</keyword>
<dbReference type="Gene3D" id="2.30.29.30">
    <property type="entry name" value="Pleckstrin-homology domain (PH domain)/Phosphotyrosine-binding domain (PTB)"/>
    <property type="match status" value="1"/>
</dbReference>
<dbReference type="Pfam" id="PF00638">
    <property type="entry name" value="Ran_BP1"/>
    <property type="match status" value="1"/>
</dbReference>
<dbReference type="AlphaFoldDB" id="A0A397IBK8"/>
<feature type="compositionally biased region" description="Basic residues" evidence="3">
    <location>
        <begin position="35"/>
        <end position="51"/>
    </location>
</feature>
<reference evidence="5 6" key="1">
    <citation type="submission" date="2018-08" db="EMBL/GenBank/DDBJ databases">
        <title>Genome and evolution of the arbuscular mycorrhizal fungus Diversispora epigaea (formerly Glomus versiforme) and its bacterial endosymbionts.</title>
        <authorList>
            <person name="Sun X."/>
            <person name="Fei Z."/>
            <person name="Harrison M."/>
        </authorList>
    </citation>
    <scope>NUCLEOTIDE SEQUENCE [LARGE SCALE GENOMIC DNA]</scope>
    <source>
        <strain evidence="5 6">IT104</strain>
    </source>
</reference>
<evidence type="ECO:0000313" key="5">
    <source>
        <dbReference type="EMBL" id="RHZ73241.1"/>
    </source>
</evidence>
<dbReference type="EMBL" id="PQFF01000215">
    <property type="protein sequence ID" value="RHZ73241.1"/>
    <property type="molecule type" value="Genomic_DNA"/>
</dbReference>